<dbReference type="RefSeq" id="WP_073590563.1">
    <property type="nucleotide sequence ID" value="NZ_FRFD01000012.1"/>
</dbReference>
<dbReference type="EMBL" id="FRFD01000012">
    <property type="protein sequence ID" value="SHO53049.1"/>
    <property type="molecule type" value="Genomic_DNA"/>
</dbReference>
<feature type="region of interest" description="Disordered" evidence="1">
    <location>
        <begin position="132"/>
        <end position="154"/>
    </location>
</feature>
<dbReference type="Pfam" id="PF19623">
    <property type="entry name" value="DUF6128"/>
    <property type="match status" value="1"/>
</dbReference>
<dbReference type="Proteomes" id="UP000184612">
    <property type="component" value="Unassembled WGS sequence"/>
</dbReference>
<feature type="compositionally biased region" description="Basic and acidic residues" evidence="1">
    <location>
        <begin position="221"/>
        <end position="234"/>
    </location>
</feature>
<feature type="compositionally biased region" description="Basic and acidic residues" evidence="1">
    <location>
        <begin position="132"/>
        <end position="143"/>
    </location>
</feature>
<protein>
    <recommendedName>
        <fullName evidence="2">DUF6128 domain-containing protein</fullName>
    </recommendedName>
</protein>
<sequence>MADYKRLVSYMYLYEEGKKRNNIGYARVETRNGQCKYTIHITALGLNEKQLKAYVFRRKDTGIEGVLLGTLLVKNNTGDFRVMTDSAHIMNSSYGMEDMGGIVLVFSDRKFFATEWDGKPITMGMVSGIDRKEERKSVRETEKVSSPVEEEPKEMKAANLAEVLFEYAKTSKEEEEVPAVKKEQSESDKSLKDLLTPNINILLEEDTDSDKSEEEASESLLHTEKEPVTVREDLTEALDGITGEEAENGEEDAKNIQEETERKESIENIENKENIEQEESIENAESIEQEAKEAEGALELGGKPIFEDHPLAKQIYHNFPKMYPFEDNEIAWCARIEPKDIGMLPMELWGLGNNSFLLHGFYSYRHLIFARVNDRTGQNYILGVPGIYHNREKFMAKMFGFENFKCAKRKPQRTGEFGYWYIPVLLNSQA</sequence>
<dbReference type="InterPro" id="IPR046131">
    <property type="entry name" value="DUF6128"/>
</dbReference>
<evidence type="ECO:0000313" key="3">
    <source>
        <dbReference type="EMBL" id="SHO53049.1"/>
    </source>
</evidence>
<feature type="compositionally biased region" description="Basic and acidic residues" evidence="1">
    <location>
        <begin position="178"/>
        <end position="192"/>
    </location>
</feature>
<keyword evidence="4" id="KW-1185">Reference proteome</keyword>
<dbReference type="STRING" id="1121345.SAMN02745217_03933"/>
<evidence type="ECO:0000313" key="4">
    <source>
        <dbReference type="Proteomes" id="UP000184612"/>
    </source>
</evidence>
<name>A0A1M7YK96_9FIRM</name>
<organism evidence="3 4">
    <name type="scientific">Anaerocolumna xylanovorans DSM 12503</name>
    <dbReference type="NCBI Taxonomy" id="1121345"/>
    <lineage>
        <taxon>Bacteria</taxon>
        <taxon>Bacillati</taxon>
        <taxon>Bacillota</taxon>
        <taxon>Clostridia</taxon>
        <taxon>Lachnospirales</taxon>
        <taxon>Lachnospiraceae</taxon>
        <taxon>Anaerocolumna</taxon>
    </lineage>
</organism>
<feature type="compositionally biased region" description="Acidic residues" evidence="1">
    <location>
        <begin position="203"/>
        <end position="217"/>
    </location>
</feature>
<accession>A0A1M7YK96</accession>
<dbReference type="AlphaFoldDB" id="A0A1M7YK96"/>
<dbReference type="OrthoDB" id="9814510at2"/>
<reference evidence="3 4" key="1">
    <citation type="submission" date="2016-12" db="EMBL/GenBank/DDBJ databases">
        <authorList>
            <person name="Song W.-J."/>
            <person name="Kurnit D.M."/>
        </authorList>
    </citation>
    <scope>NUCLEOTIDE SEQUENCE [LARGE SCALE GENOMIC DNA]</scope>
    <source>
        <strain evidence="3 4">DSM 12503</strain>
    </source>
</reference>
<feature type="domain" description="DUF6128" evidence="2">
    <location>
        <begin position="336"/>
        <end position="424"/>
    </location>
</feature>
<feature type="compositionally biased region" description="Basic and acidic residues" evidence="1">
    <location>
        <begin position="251"/>
        <end position="275"/>
    </location>
</feature>
<evidence type="ECO:0000259" key="2">
    <source>
        <dbReference type="Pfam" id="PF19623"/>
    </source>
</evidence>
<proteinExistence type="predicted"/>
<evidence type="ECO:0000256" key="1">
    <source>
        <dbReference type="SAM" id="MobiDB-lite"/>
    </source>
</evidence>
<feature type="region of interest" description="Disordered" evidence="1">
    <location>
        <begin position="172"/>
        <end position="281"/>
    </location>
</feature>
<gene>
    <name evidence="3" type="ORF">SAMN02745217_03933</name>
</gene>